<dbReference type="InterPro" id="IPR016187">
    <property type="entry name" value="CTDL_fold"/>
</dbReference>
<dbReference type="PROSITE" id="PS00615">
    <property type="entry name" value="C_TYPE_LECTIN_1"/>
    <property type="match status" value="1"/>
</dbReference>
<dbReference type="Proteomes" id="UP001158576">
    <property type="component" value="Chromosome 2"/>
</dbReference>
<dbReference type="SUPFAM" id="SSF56436">
    <property type="entry name" value="C-type lectin-like"/>
    <property type="match status" value="1"/>
</dbReference>
<keyword evidence="2" id="KW-0732">Signal</keyword>
<feature type="chain" id="PRO_5045867246" evidence="2">
    <location>
        <begin position="19"/>
        <end position="443"/>
    </location>
</feature>
<evidence type="ECO:0000256" key="2">
    <source>
        <dbReference type="SAM" id="SignalP"/>
    </source>
</evidence>
<gene>
    <name evidence="3" type="ORF">OKIOD_LOCUS12813</name>
</gene>
<name>A0ABN7T2S9_OIKDI</name>
<dbReference type="InterPro" id="IPR018378">
    <property type="entry name" value="C-type_lectin_CS"/>
</dbReference>
<proteinExistence type="predicted"/>
<protein>
    <submittedName>
        <fullName evidence="3">Oidioi.mRNA.OKI2018_I69.chr2.g4048.t1.cds</fullName>
    </submittedName>
</protein>
<dbReference type="EMBL" id="OU015567">
    <property type="protein sequence ID" value="CAG5109523.1"/>
    <property type="molecule type" value="Genomic_DNA"/>
</dbReference>
<evidence type="ECO:0000256" key="1">
    <source>
        <dbReference type="SAM" id="MobiDB-lite"/>
    </source>
</evidence>
<evidence type="ECO:0000313" key="3">
    <source>
        <dbReference type="EMBL" id="CAG5109523.1"/>
    </source>
</evidence>
<feature type="region of interest" description="Disordered" evidence="1">
    <location>
        <begin position="314"/>
        <end position="335"/>
    </location>
</feature>
<sequence>MRRVLKFLLLSLWQLVSASSEFIVVEGSFGDEWKDSVLVGEYKRVERGSLRARDSQGKPIYKSRNQNQQEIFIRYEPEDGKWYFQSKNDLNSRLNYANLLCSSDVQDPSQCRIRKCEVWKNSGWSSCGSVFVRDGGREVLQKDRRESYAQTKINNEARENNFPKMIFVEGDFGDAWKTSNLGGLFKEVQGKSTANMDGRPVFQKADKSDFFIAYYAPRKEWGFRNGETLGKSRSYAYITTNLETYHPVQLEYVEYTCNVWKKDGSGKWGWHSCGNKDSTDAIKFKPGSWNINQNMAPTLAPRTTQQTKIVRITPSNNNNRPLIGKPNLTPNIRDRNPTNMRVNQHTSKRAFCELRGTHVLADFSGQETNLDQRWLIFNQPWSNVRKYNGIWLDGNNRVTKYNVHQVDNRHNCAYYSSSYNMLVSESCHQGMHTFICEFRPQNS</sequence>
<keyword evidence="4" id="KW-1185">Reference proteome</keyword>
<reference evidence="3 4" key="1">
    <citation type="submission" date="2021-04" db="EMBL/GenBank/DDBJ databases">
        <authorList>
            <person name="Bliznina A."/>
        </authorList>
    </citation>
    <scope>NUCLEOTIDE SEQUENCE [LARGE SCALE GENOMIC DNA]</scope>
</reference>
<feature type="signal peptide" evidence="2">
    <location>
        <begin position="1"/>
        <end position="18"/>
    </location>
</feature>
<organism evidence="3 4">
    <name type="scientific">Oikopleura dioica</name>
    <name type="common">Tunicate</name>
    <dbReference type="NCBI Taxonomy" id="34765"/>
    <lineage>
        <taxon>Eukaryota</taxon>
        <taxon>Metazoa</taxon>
        <taxon>Chordata</taxon>
        <taxon>Tunicata</taxon>
        <taxon>Appendicularia</taxon>
        <taxon>Copelata</taxon>
        <taxon>Oikopleuridae</taxon>
        <taxon>Oikopleura</taxon>
    </lineage>
</organism>
<evidence type="ECO:0000313" key="4">
    <source>
        <dbReference type="Proteomes" id="UP001158576"/>
    </source>
</evidence>
<accession>A0ABN7T2S9</accession>